<gene>
    <name evidence="3" type="ORF">Syun_030002</name>
</gene>
<dbReference type="InterPro" id="IPR015813">
    <property type="entry name" value="Pyrv/PenolPyrv_kinase-like_dom"/>
</dbReference>
<dbReference type="PANTHER" id="PTHR22931">
    <property type="entry name" value="PHOSPHOENOLPYRUVATE DIKINASE-RELATED"/>
    <property type="match status" value="1"/>
</dbReference>
<dbReference type="SUPFAM" id="SSF54928">
    <property type="entry name" value="RNA-binding domain, RBD"/>
    <property type="match status" value="1"/>
</dbReference>
<keyword evidence="4" id="KW-1185">Reference proteome</keyword>
<sequence length="274" mass="30689">MAPSPLSRAPPPPPTKQQMKSLNHSHEKTPKPKSVSPSRPNSFDRLVPKRPSRSIVSSLRLVVLGWSLCCLCSACPSRRGGLRFSVWSCYLVSLLSLVSPSLWSLRLVAPVSVIADISRSLWSLIPVKRLLDKGMDVNKSKGFAFIRYATPEQARKVLADLKDGTDTLYMGQKVLERLKNLGVEHIEEIYLPEIMVPLELEHQVSLIRDVSKKVFSEMGTSIGYKIGTMIEIPRADLLRTRVIIRDERMSLGSYLHVRKIATLTPNFKSLTAFA</sequence>
<comment type="caution">
    <text evidence="3">The sequence shown here is derived from an EMBL/GenBank/DDBJ whole genome shotgun (WGS) entry which is preliminary data.</text>
</comment>
<dbReference type="InterPro" id="IPR035979">
    <property type="entry name" value="RBD_domain_sf"/>
</dbReference>
<dbReference type="Proteomes" id="UP001420932">
    <property type="component" value="Unassembled WGS sequence"/>
</dbReference>
<dbReference type="InterPro" id="IPR000121">
    <property type="entry name" value="PEP_util_C"/>
</dbReference>
<dbReference type="Gene3D" id="3.20.20.60">
    <property type="entry name" value="Phosphoenolpyruvate-binding domains"/>
    <property type="match status" value="1"/>
</dbReference>
<evidence type="ECO:0000259" key="2">
    <source>
        <dbReference type="Pfam" id="PF02896"/>
    </source>
</evidence>
<feature type="domain" description="PEP-utilising enzyme C-terminal" evidence="2">
    <location>
        <begin position="188"/>
        <end position="253"/>
    </location>
</feature>
<evidence type="ECO:0000313" key="4">
    <source>
        <dbReference type="Proteomes" id="UP001420932"/>
    </source>
</evidence>
<dbReference type="EMBL" id="JBBNAF010000013">
    <property type="protein sequence ID" value="KAK9087608.1"/>
    <property type="molecule type" value="Genomic_DNA"/>
</dbReference>
<evidence type="ECO:0000256" key="1">
    <source>
        <dbReference type="SAM" id="MobiDB-lite"/>
    </source>
</evidence>
<name>A0AAP0EE83_9MAGN</name>
<dbReference type="Pfam" id="PF02896">
    <property type="entry name" value="PEP-utilizers_C"/>
    <property type="match status" value="1"/>
</dbReference>
<proteinExistence type="predicted"/>
<feature type="region of interest" description="Disordered" evidence="1">
    <location>
        <begin position="1"/>
        <end position="48"/>
    </location>
</feature>
<dbReference type="GO" id="GO:0003676">
    <property type="term" value="F:nucleic acid binding"/>
    <property type="evidence" value="ECO:0007669"/>
    <property type="project" value="InterPro"/>
</dbReference>
<dbReference type="InterPro" id="IPR012677">
    <property type="entry name" value="Nucleotide-bd_a/b_plait_sf"/>
</dbReference>
<dbReference type="InterPro" id="IPR010121">
    <property type="entry name" value="Pyruvate_phosphate_dikinase"/>
</dbReference>
<reference evidence="3 4" key="1">
    <citation type="submission" date="2024-01" db="EMBL/GenBank/DDBJ databases">
        <title>Genome assemblies of Stephania.</title>
        <authorList>
            <person name="Yang L."/>
        </authorList>
    </citation>
    <scope>NUCLEOTIDE SEQUENCE [LARGE SCALE GENOMIC DNA]</scope>
    <source>
        <strain evidence="3">YNDBR</strain>
        <tissue evidence="3">Leaf</tissue>
    </source>
</reference>
<dbReference type="PANTHER" id="PTHR22931:SF9">
    <property type="entry name" value="PYRUVATE, PHOSPHATE DIKINASE 1, CHLOROPLASTIC"/>
    <property type="match status" value="1"/>
</dbReference>
<dbReference type="InterPro" id="IPR040442">
    <property type="entry name" value="Pyrv_kinase-like_dom_sf"/>
</dbReference>
<accession>A0AAP0EE83</accession>
<protein>
    <recommendedName>
        <fullName evidence="2">PEP-utilising enzyme C-terminal domain-containing protein</fullName>
    </recommendedName>
</protein>
<organism evidence="3 4">
    <name type="scientific">Stephania yunnanensis</name>
    <dbReference type="NCBI Taxonomy" id="152371"/>
    <lineage>
        <taxon>Eukaryota</taxon>
        <taxon>Viridiplantae</taxon>
        <taxon>Streptophyta</taxon>
        <taxon>Embryophyta</taxon>
        <taxon>Tracheophyta</taxon>
        <taxon>Spermatophyta</taxon>
        <taxon>Magnoliopsida</taxon>
        <taxon>Ranunculales</taxon>
        <taxon>Menispermaceae</taxon>
        <taxon>Menispermoideae</taxon>
        <taxon>Cissampelideae</taxon>
        <taxon>Stephania</taxon>
    </lineage>
</organism>
<dbReference type="GO" id="GO:0050242">
    <property type="term" value="F:pyruvate, phosphate dikinase activity"/>
    <property type="evidence" value="ECO:0007669"/>
    <property type="project" value="InterPro"/>
</dbReference>
<dbReference type="SUPFAM" id="SSF51621">
    <property type="entry name" value="Phosphoenolpyruvate/pyruvate domain"/>
    <property type="match status" value="1"/>
</dbReference>
<evidence type="ECO:0000313" key="3">
    <source>
        <dbReference type="EMBL" id="KAK9087608.1"/>
    </source>
</evidence>
<dbReference type="AlphaFoldDB" id="A0AAP0EE83"/>
<dbReference type="Gene3D" id="3.30.70.330">
    <property type="match status" value="1"/>
</dbReference>